<protein>
    <submittedName>
        <fullName evidence="8">Adaptive-response sensory-kinase SasA</fullName>
        <ecNumber evidence="8">2.7.-.-</ecNumber>
    </submittedName>
</protein>
<evidence type="ECO:0000313" key="8">
    <source>
        <dbReference type="EMBL" id="MPM48385.1"/>
    </source>
</evidence>
<dbReference type="EC" id="2.7.-.-" evidence="8"/>
<dbReference type="InterPro" id="IPR005467">
    <property type="entry name" value="His_kinase_dom"/>
</dbReference>
<evidence type="ECO:0000259" key="7">
    <source>
        <dbReference type="PROSITE" id="PS50109"/>
    </source>
</evidence>
<keyword evidence="3 8" id="KW-0418">Kinase</keyword>
<evidence type="ECO:0000256" key="4">
    <source>
        <dbReference type="ARBA" id="ARBA00022840"/>
    </source>
</evidence>
<keyword evidence="1 8" id="KW-0808">Transferase</keyword>
<evidence type="ECO:0000256" key="5">
    <source>
        <dbReference type="ARBA" id="ARBA00023012"/>
    </source>
</evidence>
<gene>
    <name evidence="8" type="primary">sasA_244</name>
    <name evidence="8" type="ORF">SDC9_95109</name>
</gene>
<dbReference type="SMART" id="SM00387">
    <property type="entry name" value="HATPase_c"/>
    <property type="match status" value="1"/>
</dbReference>
<dbReference type="GO" id="GO:0016301">
    <property type="term" value="F:kinase activity"/>
    <property type="evidence" value="ECO:0007669"/>
    <property type="project" value="UniProtKB-KW"/>
</dbReference>
<dbReference type="EMBL" id="VSSQ01012075">
    <property type="protein sequence ID" value="MPM48385.1"/>
    <property type="molecule type" value="Genomic_DNA"/>
</dbReference>
<keyword evidence="6" id="KW-0812">Transmembrane</keyword>
<dbReference type="Gene3D" id="3.30.565.10">
    <property type="entry name" value="Histidine kinase-like ATPase, C-terminal domain"/>
    <property type="match status" value="1"/>
</dbReference>
<sequence length="337" mass="39797">MPEYLIRFFVLLIFVLQHWQFFLYLSLLLLLLIIFHAFVFYRFSVWLTCIQQLAKYLCLSFCLLEKERNTFLLEKKQQKKDFLNLANSASSALNLGKSVLGILHDIRHPLSLLYLLLEDLQLKAGKQLEVKEFYPQAIAVCERILELTEFAPTTNKPDSPEDVFYMNEQIQKIIHLLRPRYIHENIQILFSAPENYLLCAFQLEFERIIANLLLNAIEAYPKMKKENPYQFRNENCRFIFIKVRRNKHYVCVYVKDQGSGISEEDQRKIFQPLFTTKKNTENLGLGLTISNQLSQRFYKKAITVDSRVHEGSTFTFRIKNRFVKGAKDLLSEKKKLT</sequence>
<name>A0A645A5B8_9ZZZZ</name>
<dbReference type="GO" id="GO:0005524">
    <property type="term" value="F:ATP binding"/>
    <property type="evidence" value="ECO:0007669"/>
    <property type="project" value="UniProtKB-KW"/>
</dbReference>
<dbReference type="InterPro" id="IPR004358">
    <property type="entry name" value="Sig_transdc_His_kin-like_C"/>
</dbReference>
<keyword evidence="4" id="KW-0067">ATP-binding</keyword>
<evidence type="ECO:0000256" key="6">
    <source>
        <dbReference type="SAM" id="Phobius"/>
    </source>
</evidence>
<feature type="transmembrane region" description="Helical" evidence="6">
    <location>
        <begin position="21"/>
        <end position="41"/>
    </location>
</feature>
<dbReference type="InterPro" id="IPR003594">
    <property type="entry name" value="HATPase_dom"/>
</dbReference>
<keyword evidence="2" id="KW-0547">Nucleotide-binding</keyword>
<comment type="caution">
    <text evidence="8">The sequence shown here is derived from an EMBL/GenBank/DDBJ whole genome shotgun (WGS) entry which is preliminary data.</text>
</comment>
<dbReference type="PANTHER" id="PTHR43065:SF46">
    <property type="entry name" value="C4-DICARBOXYLATE TRANSPORT SENSOR PROTEIN DCTB"/>
    <property type="match status" value="1"/>
</dbReference>
<proteinExistence type="predicted"/>
<dbReference type="Pfam" id="PF02518">
    <property type="entry name" value="HATPase_c"/>
    <property type="match status" value="1"/>
</dbReference>
<feature type="domain" description="Histidine kinase" evidence="7">
    <location>
        <begin position="101"/>
        <end position="322"/>
    </location>
</feature>
<keyword evidence="6" id="KW-1133">Transmembrane helix</keyword>
<keyword evidence="6" id="KW-0472">Membrane</keyword>
<evidence type="ECO:0000256" key="1">
    <source>
        <dbReference type="ARBA" id="ARBA00022679"/>
    </source>
</evidence>
<dbReference type="SUPFAM" id="SSF55874">
    <property type="entry name" value="ATPase domain of HSP90 chaperone/DNA topoisomerase II/histidine kinase"/>
    <property type="match status" value="1"/>
</dbReference>
<evidence type="ECO:0000256" key="3">
    <source>
        <dbReference type="ARBA" id="ARBA00022777"/>
    </source>
</evidence>
<dbReference type="AlphaFoldDB" id="A0A645A5B8"/>
<keyword evidence="5" id="KW-0902">Two-component regulatory system</keyword>
<accession>A0A645A5B8</accession>
<dbReference type="PRINTS" id="PR00344">
    <property type="entry name" value="BCTRLSENSOR"/>
</dbReference>
<dbReference type="GO" id="GO:0000160">
    <property type="term" value="P:phosphorelay signal transduction system"/>
    <property type="evidence" value="ECO:0007669"/>
    <property type="project" value="UniProtKB-KW"/>
</dbReference>
<reference evidence="8" key="1">
    <citation type="submission" date="2019-08" db="EMBL/GenBank/DDBJ databases">
        <authorList>
            <person name="Kucharzyk K."/>
            <person name="Murdoch R.W."/>
            <person name="Higgins S."/>
            <person name="Loffler F."/>
        </authorList>
    </citation>
    <scope>NUCLEOTIDE SEQUENCE</scope>
</reference>
<dbReference type="PROSITE" id="PS50109">
    <property type="entry name" value="HIS_KIN"/>
    <property type="match status" value="1"/>
</dbReference>
<organism evidence="8">
    <name type="scientific">bioreactor metagenome</name>
    <dbReference type="NCBI Taxonomy" id="1076179"/>
    <lineage>
        <taxon>unclassified sequences</taxon>
        <taxon>metagenomes</taxon>
        <taxon>ecological metagenomes</taxon>
    </lineage>
</organism>
<dbReference type="InterPro" id="IPR036890">
    <property type="entry name" value="HATPase_C_sf"/>
</dbReference>
<dbReference type="PANTHER" id="PTHR43065">
    <property type="entry name" value="SENSOR HISTIDINE KINASE"/>
    <property type="match status" value="1"/>
</dbReference>
<evidence type="ECO:0000256" key="2">
    <source>
        <dbReference type="ARBA" id="ARBA00022741"/>
    </source>
</evidence>